<feature type="transmembrane region" description="Helical" evidence="1">
    <location>
        <begin position="78"/>
        <end position="98"/>
    </location>
</feature>
<keyword evidence="1" id="KW-0812">Transmembrane</keyword>
<accession>A0A3B0YSX9</accession>
<evidence type="ECO:0000313" key="2">
    <source>
        <dbReference type="EMBL" id="VAW83988.1"/>
    </source>
</evidence>
<dbReference type="EMBL" id="UOFP01000019">
    <property type="protein sequence ID" value="VAW83988.1"/>
    <property type="molecule type" value="Genomic_DNA"/>
</dbReference>
<sequence length="157" mass="18230">MIYSSIIAYLHFIAAFGVVLSVTYQWVTFGRSLTFLDAKRIQKADMIYGISAGFVLVFGYLRLFYFEKGSDYYFGDSFYYLKLYTFALVGIISIYPTIRFWKWRKITKAGNPPIIEEKEFVITRWILRVEVIGLLIMMLAASMMAKGVGYSFFDGNR</sequence>
<dbReference type="InterPro" id="IPR018706">
    <property type="entry name" value="DUF2214_membrane"/>
</dbReference>
<feature type="transmembrane region" description="Helical" evidence="1">
    <location>
        <begin position="131"/>
        <end position="153"/>
    </location>
</feature>
<dbReference type="AlphaFoldDB" id="A0A3B0YSX9"/>
<dbReference type="Pfam" id="PF09980">
    <property type="entry name" value="DUF2214"/>
    <property type="match status" value="1"/>
</dbReference>
<organism evidence="2">
    <name type="scientific">hydrothermal vent metagenome</name>
    <dbReference type="NCBI Taxonomy" id="652676"/>
    <lineage>
        <taxon>unclassified sequences</taxon>
        <taxon>metagenomes</taxon>
        <taxon>ecological metagenomes</taxon>
    </lineage>
</organism>
<feature type="transmembrane region" description="Helical" evidence="1">
    <location>
        <begin position="47"/>
        <end position="66"/>
    </location>
</feature>
<evidence type="ECO:0000256" key="1">
    <source>
        <dbReference type="SAM" id="Phobius"/>
    </source>
</evidence>
<name>A0A3B0YSX9_9ZZZZ</name>
<evidence type="ECO:0008006" key="3">
    <source>
        <dbReference type="Google" id="ProtNLM"/>
    </source>
</evidence>
<reference evidence="2" key="1">
    <citation type="submission" date="2018-06" db="EMBL/GenBank/DDBJ databases">
        <authorList>
            <person name="Zhirakovskaya E."/>
        </authorList>
    </citation>
    <scope>NUCLEOTIDE SEQUENCE</scope>
</reference>
<feature type="transmembrane region" description="Helical" evidence="1">
    <location>
        <begin position="6"/>
        <end position="27"/>
    </location>
</feature>
<protein>
    <recommendedName>
        <fullName evidence="3">DUF2214 domain-containing protein</fullName>
    </recommendedName>
</protein>
<keyword evidence="1" id="KW-1133">Transmembrane helix</keyword>
<keyword evidence="1" id="KW-0472">Membrane</keyword>
<gene>
    <name evidence="2" type="ORF">MNBD_GAMMA18-2434</name>
</gene>
<proteinExistence type="predicted"/>